<accession>A0A1H5VKC1</accession>
<dbReference type="Gene3D" id="1.10.10.10">
    <property type="entry name" value="Winged helix-like DNA-binding domain superfamily/Winged helix DNA-binding domain"/>
    <property type="match status" value="1"/>
</dbReference>
<keyword evidence="2" id="KW-0238">DNA-binding</keyword>
<keyword evidence="1" id="KW-0805">Transcription regulation</keyword>
<dbReference type="GO" id="GO:0003677">
    <property type="term" value="F:DNA binding"/>
    <property type="evidence" value="ECO:0007669"/>
    <property type="project" value="UniProtKB-KW"/>
</dbReference>
<dbReference type="Proteomes" id="UP000185739">
    <property type="component" value="Chromosome"/>
</dbReference>
<evidence type="ECO:0000256" key="2">
    <source>
        <dbReference type="ARBA" id="ARBA00023125"/>
    </source>
</evidence>
<dbReference type="SUPFAM" id="SSF46785">
    <property type="entry name" value="Winged helix' DNA-binding domain"/>
    <property type="match status" value="1"/>
</dbReference>
<gene>
    <name evidence="4" type="ORF">Tchl_2935</name>
</gene>
<evidence type="ECO:0000313" key="4">
    <source>
        <dbReference type="EMBL" id="APR05750.1"/>
    </source>
</evidence>
<dbReference type="KEGG" id="tcl:Tchl_2935"/>
<dbReference type="Pfam" id="PF12840">
    <property type="entry name" value="HTH_20"/>
    <property type="match status" value="1"/>
</dbReference>
<name>A0A1H5VKC1_9RHOO</name>
<dbReference type="InterPro" id="IPR036390">
    <property type="entry name" value="WH_DNA-bd_sf"/>
</dbReference>
<keyword evidence="3" id="KW-0804">Transcription</keyword>
<dbReference type="InterPro" id="IPR051011">
    <property type="entry name" value="Metal_resp_trans_reg"/>
</dbReference>
<dbReference type="SMART" id="SM00418">
    <property type="entry name" value="HTH_ARSR"/>
    <property type="match status" value="1"/>
</dbReference>
<proteinExistence type="predicted"/>
<evidence type="ECO:0000313" key="5">
    <source>
        <dbReference type="Proteomes" id="UP000185739"/>
    </source>
</evidence>
<dbReference type="OrthoDB" id="5297460at2"/>
<dbReference type="InterPro" id="IPR001845">
    <property type="entry name" value="HTH_ArsR_DNA-bd_dom"/>
</dbReference>
<dbReference type="CDD" id="cd00090">
    <property type="entry name" value="HTH_ARSR"/>
    <property type="match status" value="1"/>
</dbReference>
<dbReference type="EMBL" id="CP018839">
    <property type="protein sequence ID" value="APR05750.1"/>
    <property type="molecule type" value="Genomic_DNA"/>
</dbReference>
<dbReference type="RefSeq" id="WP_075149064.1">
    <property type="nucleotide sequence ID" value="NZ_CP018839.1"/>
</dbReference>
<organism evidence="4 5">
    <name type="scientific">Thauera chlorobenzoica</name>
    <dbReference type="NCBI Taxonomy" id="96773"/>
    <lineage>
        <taxon>Bacteria</taxon>
        <taxon>Pseudomonadati</taxon>
        <taxon>Pseudomonadota</taxon>
        <taxon>Betaproteobacteria</taxon>
        <taxon>Rhodocyclales</taxon>
        <taxon>Zoogloeaceae</taxon>
        <taxon>Thauera</taxon>
    </lineage>
</organism>
<dbReference type="PRINTS" id="PR00778">
    <property type="entry name" value="HTHARSR"/>
</dbReference>
<dbReference type="PROSITE" id="PS50987">
    <property type="entry name" value="HTH_ARSR_2"/>
    <property type="match status" value="1"/>
</dbReference>
<reference evidence="4 5" key="1">
    <citation type="submission" date="2016-12" db="EMBL/GenBank/DDBJ databases">
        <title>Complete genome sequence of Thauera chlorobenzoica, a Betaproteobacterium degrading haloaromatics anaerobically to CO2 and halides.</title>
        <authorList>
            <person name="Goris T."/>
            <person name="Mergelsberg M."/>
            <person name="Boll M."/>
        </authorList>
    </citation>
    <scope>NUCLEOTIDE SEQUENCE [LARGE SCALE GENOMIC DNA]</scope>
    <source>
        <strain evidence="4 5">3CB1</strain>
    </source>
</reference>
<dbReference type="GO" id="GO:0003700">
    <property type="term" value="F:DNA-binding transcription factor activity"/>
    <property type="evidence" value="ECO:0007669"/>
    <property type="project" value="InterPro"/>
</dbReference>
<dbReference type="InterPro" id="IPR036388">
    <property type="entry name" value="WH-like_DNA-bd_sf"/>
</dbReference>
<dbReference type="InterPro" id="IPR011991">
    <property type="entry name" value="ArsR-like_HTH"/>
</dbReference>
<dbReference type="STRING" id="96773.Tchl_2935"/>
<sequence length="126" mass="13855">MEKRSALQVFEALSSGIRLDVYRCLVVAGRQGMVAGEIAATLDIPPTNLSFHLKNLTQSGLLNVAQEGRFQRYRANIETMLEVIAYLTENCCAGRPHECADFRRSQPGLAALLPPLDCPAEESDHP</sequence>
<keyword evidence="5" id="KW-1185">Reference proteome</keyword>
<dbReference type="PANTHER" id="PTHR43132">
    <property type="entry name" value="ARSENICAL RESISTANCE OPERON REPRESSOR ARSR-RELATED"/>
    <property type="match status" value="1"/>
</dbReference>
<evidence type="ECO:0000256" key="3">
    <source>
        <dbReference type="ARBA" id="ARBA00023163"/>
    </source>
</evidence>
<evidence type="ECO:0000256" key="1">
    <source>
        <dbReference type="ARBA" id="ARBA00023015"/>
    </source>
</evidence>
<protein>
    <submittedName>
        <fullName evidence="4">Arsenical resistance operon repressor</fullName>
    </submittedName>
</protein>
<dbReference type="PANTHER" id="PTHR43132:SF2">
    <property type="entry name" value="ARSENICAL RESISTANCE OPERON REPRESSOR ARSR-RELATED"/>
    <property type="match status" value="1"/>
</dbReference>
<dbReference type="AlphaFoldDB" id="A0A1H5VKC1"/>